<evidence type="ECO:0000256" key="1">
    <source>
        <dbReference type="ARBA" id="ARBA00007447"/>
    </source>
</evidence>
<keyword evidence="3" id="KW-1133">Transmembrane helix</keyword>
<name>A0AA39Z079_9PEZI</name>
<dbReference type="EMBL" id="JAUJDW010000007">
    <property type="protein sequence ID" value="KAK0661802.1"/>
    <property type="molecule type" value="Genomic_DNA"/>
</dbReference>
<keyword evidence="3" id="KW-0812">Transmembrane</keyword>
<feature type="transmembrane region" description="Helical" evidence="3">
    <location>
        <begin position="424"/>
        <end position="445"/>
    </location>
</feature>
<dbReference type="InterPro" id="IPR021109">
    <property type="entry name" value="Peptidase_aspartic_dom_sf"/>
</dbReference>
<dbReference type="PRINTS" id="PR00792">
    <property type="entry name" value="PEPSIN"/>
</dbReference>
<proteinExistence type="inferred from homology"/>
<feature type="compositionally biased region" description="Low complexity" evidence="2">
    <location>
        <begin position="542"/>
        <end position="551"/>
    </location>
</feature>
<dbReference type="CDD" id="cd12087">
    <property type="entry name" value="TM_EGFR-like"/>
    <property type="match status" value="1"/>
</dbReference>
<dbReference type="Pfam" id="PF00026">
    <property type="entry name" value="Asp"/>
    <property type="match status" value="1"/>
</dbReference>
<gene>
    <name evidence="5" type="ORF">DIS24_g2282</name>
</gene>
<dbReference type="Gene3D" id="2.40.70.10">
    <property type="entry name" value="Acid Proteases"/>
    <property type="match status" value="2"/>
</dbReference>
<dbReference type="GO" id="GO:0004190">
    <property type="term" value="F:aspartic-type endopeptidase activity"/>
    <property type="evidence" value="ECO:0007669"/>
    <property type="project" value="InterPro"/>
</dbReference>
<dbReference type="InterPro" id="IPR034164">
    <property type="entry name" value="Pepsin-like_dom"/>
</dbReference>
<feature type="region of interest" description="Disordered" evidence="2">
    <location>
        <begin position="1"/>
        <end position="21"/>
    </location>
</feature>
<dbReference type="PROSITE" id="PS51767">
    <property type="entry name" value="PEPTIDASE_A1"/>
    <property type="match status" value="1"/>
</dbReference>
<dbReference type="AlphaFoldDB" id="A0AA39Z079"/>
<accession>A0AA39Z079</accession>
<comment type="caution">
    <text evidence="5">The sequence shown here is derived from an EMBL/GenBank/DDBJ whole genome shotgun (WGS) entry which is preliminary data.</text>
</comment>
<organism evidence="5 6">
    <name type="scientific">Lasiodiplodia hormozganensis</name>
    <dbReference type="NCBI Taxonomy" id="869390"/>
    <lineage>
        <taxon>Eukaryota</taxon>
        <taxon>Fungi</taxon>
        <taxon>Dikarya</taxon>
        <taxon>Ascomycota</taxon>
        <taxon>Pezizomycotina</taxon>
        <taxon>Dothideomycetes</taxon>
        <taxon>Dothideomycetes incertae sedis</taxon>
        <taxon>Botryosphaeriales</taxon>
        <taxon>Botryosphaeriaceae</taxon>
        <taxon>Lasiodiplodia</taxon>
    </lineage>
</organism>
<reference evidence="5" key="1">
    <citation type="submission" date="2023-06" db="EMBL/GenBank/DDBJ databases">
        <title>Multi-omics analyses reveal the molecular pathogenesis toolkit of Lasiodiplodia hormozganensis, a cross-kingdom pathogen.</title>
        <authorList>
            <person name="Felix C."/>
            <person name="Meneses R."/>
            <person name="Goncalves M.F.M."/>
            <person name="Tilleman L."/>
            <person name="Duarte A.S."/>
            <person name="Jorrin-Novo J.V."/>
            <person name="Van De Peer Y."/>
            <person name="Deforce D."/>
            <person name="Van Nieuwerburgh F."/>
            <person name="Esteves A.C."/>
            <person name="Alves A."/>
        </authorList>
    </citation>
    <scope>NUCLEOTIDE SEQUENCE</scope>
    <source>
        <strain evidence="5">CBS 339.90</strain>
    </source>
</reference>
<keyword evidence="6" id="KW-1185">Reference proteome</keyword>
<dbReference type="PANTHER" id="PTHR47966:SF51">
    <property type="entry name" value="BETA-SITE APP-CLEAVING ENZYME, ISOFORM A-RELATED"/>
    <property type="match status" value="1"/>
</dbReference>
<dbReference type="SUPFAM" id="SSF50630">
    <property type="entry name" value="Acid proteases"/>
    <property type="match status" value="1"/>
</dbReference>
<dbReference type="Proteomes" id="UP001175001">
    <property type="component" value="Unassembled WGS sequence"/>
</dbReference>
<feature type="domain" description="Peptidase A1" evidence="4">
    <location>
        <begin position="30"/>
        <end position="385"/>
    </location>
</feature>
<feature type="region of interest" description="Disordered" evidence="2">
    <location>
        <begin position="508"/>
        <end position="565"/>
    </location>
</feature>
<keyword evidence="3" id="KW-0472">Membrane</keyword>
<dbReference type="PANTHER" id="PTHR47966">
    <property type="entry name" value="BETA-SITE APP-CLEAVING ENZYME, ISOFORM A-RELATED"/>
    <property type="match status" value="1"/>
</dbReference>
<dbReference type="CDD" id="cd05471">
    <property type="entry name" value="pepsin_like"/>
    <property type="match status" value="1"/>
</dbReference>
<comment type="similarity">
    <text evidence="1">Belongs to the peptidase A1 family.</text>
</comment>
<dbReference type="InterPro" id="IPR033121">
    <property type="entry name" value="PEPTIDASE_A1"/>
</dbReference>
<dbReference type="GO" id="GO:0000324">
    <property type="term" value="C:fungal-type vacuole"/>
    <property type="evidence" value="ECO:0007669"/>
    <property type="project" value="TreeGrafter"/>
</dbReference>
<evidence type="ECO:0000313" key="5">
    <source>
        <dbReference type="EMBL" id="KAK0661802.1"/>
    </source>
</evidence>
<evidence type="ECO:0000256" key="3">
    <source>
        <dbReference type="SAM" id="Phobius"/>
    </source>
</evidence>
<feature type="compositionally biased region" description="Basic and acidic residues" evidence="2">
    <location>
        <begin position="508"/>
        <end position="521"/>
    </location>
</feature>
<evidence type="ECO:0000259" key="4">
    <source>
        <dbReference type="PROSITE" id="PS51767"/>
    </source>
</evidence>
<dbReference type="InterPro" id="IPR001461">
    <property type="entry name" value="Aspartic_peptidase_A1"/>
</dbReference>
<dbReference type="GO" id="GO:0006508">
    <property type="term" value="P:proteolysis"/>
    <property type="evidence" value="ECO:0007669"/>
    <property type="project" value="InterPro"/>
</dbReference>
<evidence type="ECO:0000256" key="2">
    <source>
        <dbReference type="SAM" id="MobiDB-lite"/>
    </source>
</evidence>
<protein>
    <recommendedName>
        <fullName evidence="4">Peptidase A1 domain-containing protein</fullName>
    </recommendedName>
</protein>
<sequence>MPLRRREDSAPTAYTVPNTGKWDGNDGSWSTFRLSVGTPPQEFRVLVSTRGHETFVPLPEGCTADDPSNCASSRGAEIFGSSQNTGFQTNKSSTWEEMAIYNLGLEDDLGVSANGLYGYDTLRLGGSSDNSALQLSHQILAGVANKNFYMGLIGLSPISSTFDTTTSSVTSFFNNLKTNNSIPSRSYAYTAGARYRNKKVPGSLILGGYDQARFKSPPQFNFTFADGDTSNLMVGVQSITASNSLIGVAAMTHAGHLSLIDSTVSELWLPEDVCDTFAQNFGLTYDNITERYLVNDTIHQKLTDLNPEFTIKLGNQIYTSDTNSTNIVLPYAAFDLEIGYPIYPNNTRYFPIRRAANDSQYRLGRTLLQEAYLIVDHERRNFTVTQVNFPETSPDPDIVTIHSPGDDGDDTFGEATGLSTGATAGIAVAASVVGVFLIVAIIFCWRRRSKRRKDAQAAAAWQQQQQQLHQQQYGQHFKLQGQEGKPYDAWHGTPVESDNREIWEMQGTKIDDPHKQRRMQELDSGQNSAHELPSPPVVYEMAASSPNNNRRAANDPKNQRFSWQN</sequence>
<evidence type="ECO:0000313" key="6">
    <source>
        <dbReference type="Proteomes" id="UP001175001"/>
    </source>
</evidence>